<dbReference type="Proteomes" id="UP001158576">
    <property type="component" value="Chromosome PAR"/>
</dbReference>
<evidence type="ECO:0000256" key="6">
    <source>
        <dbReference type="ARBA" id="ARBA00022679"/>
    </source>
</evidence>
<evidence type="ECO:0000256" key="7">
    <source>
        <dbReference type="ARBA" id="ARBA00023918"/>
    </source>
</evidence>
<dbReference type="PANTHER" id="PTHR11904:SF9">
    <property type="entry name" value="PURINE NUCLEOSIDE PHOSPHORYLASE-RELATED"/>
    <property type="match status" value="1"/>
</dbReference>
<evidence type="ECO:0000256" key="2">
    <source>
        <dbReference type="ARBA" id="ARBA00006751"/>
    </source>
</evidence>
<evidence type="ECO:0000259" key="12">
    <source>
        <dbReference type="Pfam" id="PF01048"/>
    </source>
</evidence>
<evidence type="ECO:0000256" key="3">
    <source>
        <dbReference type="ARBA" id="ARBA00011886"/>
    </source>
</evidence>
<evidence type="ECO:0000256" key="4">
    <source>
        <dbReference type="ARBA" id="ARBA00013834"/>
    </source>
</evidence>
<evidence type="ECO:0000256" key="1">
    <source>
        <dbReference type="ARBA" id="ARBA00005058"/>
    </source>
</evidence>
<keyword evidence="6 11" id="KW-0808">Transferase</keyword>
<comment type="pathway">
    <text evidence="1 11">Purine metabolism; purine nucleoside salvage.</text>
</comment>
<comment type="similarity">
    <text evidence="2 11">Belongs to the PNP/MTAP phosphorylase family.</text>
</comment>
<feature type="domain" description="Nucleoside phosphorylase" evidence="12">
    <location>
        <begin position="29"/>
        <end position="271"/>
    </location>
</feature>
<dbReference type="InterPro" id="IPR035994">
    <property type="entry name" value="Nucleoside_phosphorylase_sf"/>
</dbReference>
<dbReference type="InterPro" id="IPR011268">
    <property type="entry name" value="Purine_phosphorylase"/>
</dbReference>
<dbReference type="Pfam" id="PF01048">
    <property type="entry name" value="PNP_UDP_1"/>
    <property type="match status" value="1"/>
</dbReference>
<proteinExistence type="inferred from homology"/>
<dbReference type="NCBIfam" id="TIGR01700">
    <property type="entry name" value="PNPH"/>
    <property type="match status" value="1"/>
</dbReference>
<evidence type="ECO:0000256" key="5">
    <source>
        <dbReference type="ARBA" id="ARBA00022676"/>
    </source>
</evidence>
<dbReference type="Gene3D" id="3.40.50.1580">
    <property type="entry name" value="Nucleoside phosphorylase domain"/>
    <property type="match status" value="1"/>
</dbReference>
<name>A0ABN7RWJ8_OIKDI</name>
<evidence type="ECO:0000256" key="11">
    <source>
        <dbReference type="PIRNR" id="PIRNR000477"/>
    </source>
</evidence>
<dbReference type="NCBIfam" id="NF006054">
    <property type="entry name" value="PRK08202.1"/>
    <property type="match status" value="1"/>
</dbReference>
<dbReference type="InterPro" id="IPR011270">
    <property type="entry name" value="Pur_Nuc_Pase_Ino/Guo-sp"/>
</dbReference>
<comment type="catalytic activity">
    <reaction evidence="8">
        <text>2'-deoxyguanosine + phosphate = 2-deoxy-alpha-D-ribose 1-phosphate + guanine</text>
        <dbReference type="Rhea" id="RHEA:27738"/>
        <dbReference type="ChEBI" id="CHEBI:16235"/>
        <dbReference type="ChEBI" id="CHEBI:17172"/>
        <dbReference type="ChEBI" id="CHEBI:43474"/>
        <dbReference type="ChEBI" id="CHEBI:57259"/>
        <dbReference type="EC" id="2.4.2.1"/>
    </reaction>
</comment>
<comment type="catalytic activity">
    <reaction evidence="7">
        <text>inosine + phosphate = alpha-D-ribose 1-phosphate + hypoxanthine</text>
        <dbReference type="Rhea" id="RHEA:27646"/>
        <dbReference type="ChEBI" id="CHEBI:17368"/>
        <dbReference type="ChEBI" id="CHEBI:17596"/>
        <dbReference type="ChEBI" id="CHEBI:43474"/>
        <dbReference type="ChEBI" id="CHEBI:57720"/>
        <dbReference type="EC" id="2.4.2.1"/>
    </reaction>
</comment>
<dbReference type="PANTHER" id="PTHR11904">
    <property type="entry name" value="METHYLTHIOADENOSINE/PURINE NUCLEOSIDE PHOSPHORYLASE"/>
    <property type="match status" value="1"/>
</dbReference>
<evidence type="ECO:0000256" key="8">
    <source>
        <dbReference type="ARBA" id="ARBA00023929"/>
    </source>
</evidence>
<comment type="catalytic activity">
    <reaction evidence="9">
        <text>2'-deoxyinosine + phosphate = 2-deoxy-alpha-D-ribose 1-phosphate + hypoxanthine</text>
        <dbReference type="Rhea" id="RHEA:27750"/>
        <dbReference type="ChEBI" id="CHEBI:17368"/>
        <dbReference type="ChEBI" id="CHEBI:28997"/>
        <dbReference type="ChEBI" id="CHEBI:43474"/>
        <dbReference type="ChEBI" id="CHEBI:57259"/>
        <dbReference type="EC" id="2.4.2.1"/>
    </reaction>
</comment>
<dbReference type="SUPFAM" id="SSF53167">
    <property type="entry name" value="Purine and uridine phosphorylases"/>
    <property type="match status" value="1"/>
</dbReference>
<comment type="catalytic activity">
    <reaction evidence="10">
        <text>guanosine + phosphate = alpha-D-ribose 1-phosphate + guanine</text>
        <dbReference type="Rhea" id="RHEA:13233"/>
        <dbReference type="ChEBI" id="CHEBI:16235"/>
        <dbReference type="ChEBI" id="CHEBI:16750"/>
        <dbReference type="ChEBI" id="CHEBI:43474"/>
        <dbReference type="ChEBI" id="CHEBI:57720"/>
        <dbReference type="EC" id="2.4.2.1"/>
    </reaction>
</comment>
<gene>
    <name evidence="13" type="ORF">OKIOD_LOCUS3197</name>
</gene>
<dbReference type="NCBIfam" id="TIGR01697">
    <property type="entry name" value="PNPH-PUNA-XAPA"/>
    <property type="match status" value="1"/>
</dbReference>
<evidence type="ECO:0000256" key="10">
    <source>
        <dbReference type="ARBA" id="ARBA00023970"/>
    </source>
</evidence>
<dbReference type="PIRSF" id="PIRSF000477">
    <property type="entry name" value="PurNPase"/>
    <property type="match status" value="1"/>
</dbReference>
<comment type="function">
    <text evidence="11">The purine nucleoside phosphorylases catalyze the phosphorolytic breakdown of the N-glycosidic bond in the beta-(deoxy)ribonucleoside molecules, with the formation of the corresponding free purine bases and pentose-1-phosphate.</text>
</comment>
<keyword evidence="5 11" id="KW-0328">Glycosyltransferase</keyword>
<evidence type="ECO:0000313" key="13">
    <source>
        <dbReference type="EMBL" id="CAG5087808.1"/>
    </source>
</evidence>
<evidence type="ECO:0000313" key="14">
    <source>
        <dbReference type="Proteomes" id="UP001158576"/>
    </source>
</evidence>
<reference evidence="13 14" key="1">
    <citation type="submission" date="2021-04" db="EMBL/GenBank/DDBJ databases">
        <authorList>
            <person name="Bliznina A."/>
        </authorList>
    </citation>
    <scope>NUCLEOTIDE SEQUENCE [LARGE SCALE GENOMIC DNA]</scope>
</reference>
<protein>
    <recommendedName>
        <fullName evidence="4 11">Purine nucleoside phosphorylase</fullName>
        <ecNumber evidence="3 11">2.4.2.1</ecNumber>
    </recommendedName>
    <alternativeName>
        <fullName evidence="11">Inosine-guanosine phosphorylase</fullName>
    </alternativeName>
</protein>
<sequence length="275" mass="30525">MENPSKEPADNRYVEAFNWITARTSLRPKIGVVCGSGLGKFADTLDEAQAFEYKNIPHFPLSTVPGHKGRLVFGKIRGKEVVCMQGRFHLYEGYPANACAFPIRLFKLLGVEKLALTNAAGGLNPYYKMGDFMIVKDHINLPGLVGLHPTLGETDLFWGPRFTNMFNCYDAELRKSAKEIATEIGEDRIQEGVYQCITGPSYETVAEMKMAQSYGVDALGMSTVYEVTAARQCGLKCMAISLITNECKPNYEEVNEVSHEEVVEIADKEGSKMIN</sequence>
<dbReference type="EC" id="2.4.2.1" evidence="3 11"/>
<accession>A0ABN7RWJ8</accession>
<dbReference type="EMBL" id="OU015568">
    <property type="protein sequence ID" value="CAG5087808.1"/>
    <property type="molecule type" value="Genomic_DNA"/>
</dbReference>
<dbReference type="InterPro" id="IPR000845">
    <property type="entry name" value="Nucleoside_phosphorylase_d"/>
</dbReference>
<keyword evidence="14" id="KW-1185">Reference proteome</keyword>
<dbReference type="CDD" id="cd09009">
    <property type="entry name" value="PNP-EcPNPII_like"/>
    <property type="match status" value="1"/>
</dbReference>
<evidence type="ECO:0000256" key="9">
    <source>
        <dbReference type="ARBA" id="ARBA00023950"/>
    </source>
</evidence>
<organism evidence="13 14">
    <name type="scientific">Oikopleura dioica</name>
    <name type="common">Tunicate</name>
    <dbReference type="NCBI Taxonomy" id="34765"/>
    <lineage>
        <taxon>Eukaryota</taxon>
        <taxon>Metazoa</taxon>
        <taxon>Chordata</taxon>
        <taxon>Tunicata</taxon>
        <taxon>Appendicularia</taxon>
        <taxon>Copelata</taxon>
        <taxon>Oikopleuridae</taxon>
        <taxon>Oikopleura</taxon>
    </lineage>
</organism>